<protein>
    <submittedName>
        <fullName evidence="2">DUF3089 domain-containing protein</fullName>
    </submittedName>
</protein>
<name>A0A5C8ZXR9_9GAMM</name>
<accession>A0A5C8ZXR9</accession>
<feature type="chain" id="PRO_5022688790" evidence="1">
    <location>
        <begin position="25"/>
        <end position="370"/>
    </location>
</feature>
<comment type="caution">
    <text evidence="2">The sequence shown here is derived from an EMBL/GenBank/DDBJ whole genome shotgun (WGS) entry which is preliminary data.</text>
</comment>
<organism evidence="2 3">
    <name type="scientific">Parahaliea maris</name>
    <dbReference type="NCBI Taxonomy" id="2716870"/>
    <lineage>
        <taxon>Bacteria</taxon>
        <taxon>Pseudomonadati</taxon>
        <taxon>Pseudomonadota</taxon>
        <taxon>Gammaproteobacteria</taxon>
        <taxon>Cellvibrionales</taxon>
        <taxon>Halieaceae</taxon>
        <taxon>Parahaliea</taxon>
    </lineage>
</organism>
<evidence type="ECO:0000256" key="1">
    <source>
        <dbReference type="SAM" id="SignalP"/>
    </source>
</evidence>
<dbReference type="SUPFAM" id="SSF53474">
    <property type="entry name" value="alpha/beta-Hydrolases"/>
    <property type="match status" value="1"/>
</dbReference>
<dbReference type="Pfam" id="PF11288">
    <property type="entry name" value="DUF3089"/>
    <property type="match status" value="1"/>
</dbReference>
<sequence length="370" mass="39837">MRRAVLFLVAQLLAATGLTTTALAAEQAAVPFAEQVPPDAPDYRNSASWAALPEAPGASAAIPPGASPVSAERPADVFYVHPTTDLSSERWNQDVADAATNAWTDVSVIARQASVFNACCQVYAPRYRQASMLGVRSSGPGREGENAYDLAYTDILRAFDDYIEHRNHGRPFILAGHSQGGLMVYRLLRDRIDSRPLQARLVAAYAIGVDLMEGDFGRSFQTLSVCAEPAQTACVLSWNAGTREVNLDQYQSLAGSRYAHEYQTQEGRRGVCVNPLTFRASQPAAPATSSLGAVPGKPGEGAPRALVAGGVAAHCQRGFLVVDVDPALELASLPGGSMHYHDFGLFYEDVRRNAQLRVNHWLQQQADAQP</sequence>
<dbReference type="AlphaFoldDB" id="A0A5C8ZXR9"/>
<dbReference type="Gene3D" id="3.40.50.1820">
    <property type="entry name" value="alpha/beta hydrolase"/>
    <property type="match status" value="1"/>
</dbReference>
<dbReference type="Proteomes" id="UP000321039">
    <property type="component" value="Unassembled WGS sequence"/>
</dbReference>
<evidence type="ECO:0000313" key="2">
    <source>
        <dbReference type="EMBL" id="TXS92021.1"/>
    </source>
</evidence>
<proteinExistence type="predicted"/>
<feature type="signal peptide" evidence="1">
    <location>
        <begin position="1"/>
        <end position="24"/>
    </location>
</feature>
<dbReference type="EMBL" id="VRZA01000005">
    <property type="protein sequence ID" value="TXS92021.1"/>
    <property type="molecule type" value="Genomic_DNA"/>
</dbReference>
<dbReference type="InterPro" id="IPR029058">
    <property type="entry name" value="AB_hydrolase_fold"/>
</dbReference>
<dbReference type="InterPro" id="IPR021440">
    <property type="entry name" value="DUF3089"/>
</dbReference>
<reference evidence="2 3" key="1">
    <citation type="submission" date="2019-08" db="EMBL/GenBank/DDBJ databases">
        <title>Parahaliea maris sp. nov., isolated from the surface seawater.</title>
        <authorList>
            <person name="Liu Y."/>
        </authorList>
    </citation>
    <scope>NUCLEOTIDE SEQUENCE [LARGE SCALE GENOMIC DNA]</scope>
    <source>
        <strain evidence="2 3">HSLHS9</strain>
    </source>
</reference>
<evidence type="ECO:0000313" key="3">
    <source>
        <dbReference type="Proteomes" id="UP000321039"/>
    </source>
</evidence>
<keyword evidence="1" id="KW-0732">Signal</keyword>
<keyword evidence="3" id="KW-1185">Reference proteome</keyword>
<gene>
    <name evidence="2" type="ORF">FV139_14950</name>
</gene>
<dbReference type="RefSeq" id="WP_148069260.1">
    <property type="nucleotide sequence ID" value="NZ_VRZA01000005.1"/>
</dbReference>